<reference evidence="2" key="2">
    <citation type="journal article" date="2018" name="Mol. Plant Microbe Interact.">
        <title>Genome sequence resources for the wheat stripe rust pathogen (Puccinia striiformis f. sp. tritici) and the barley stripe rust pathogen (Puccinia striiformis f. sp. hordei).</title>
        <authorList>
            <person name="Xia C."/>
            <person name="Wang M."/>
            <person name="Yin C."/>
            <person name="Cornejo O.E."/>
            <person name="Hulbert S.H."/>
            <person name="Chen X."/>
        </authorList>
    </citation>
    <scope>NUCLEOTIDE SEQUENCE [LARGE SCALE GENOMIC DNA]</scope>
    <source>
        <strain evidence="2">93-210</strain>
    </source>
</reference>
<gene>
    <name evidence="1" type="ORF">MJO28_007602</name>
</gene>
<dbReference type="EMBL" id="CM045871">
    <property type="protein sequence ID" value="KAI7951918.1"/>
    <property type="molecule type" value="Genomic_DNA"/>
</dbReference>
<accession>A0ACC0EEC1</accession>
<comment type="caution">
    <text evidence="1">The sequence shown here is derived from an EMBL/GenBank/DDBJ whole genome shotgun (WGS) entry which is preliminary data.</text>
</comment>
<evidence type="ECO:0000313" key="1">
    <source>
        <dbReference type="EMBL" id="KAI7951918.1"/>
    </source>
</evidence>
<protein>
    <submittedName>
        <fullName evidence="1">Uncharacterized protein</fullName>
    </submittedName>
</protein>
<reference evidence="2" key="1">
    <citation type="journal article" date="2018" name="BMC Genomics">
        <title>Genomic insights into host adaptation between the wheat stripe rust pathogen (Puccinia striiformis f. sp. tritici) and the barley stripe rust pathogen (Puccinia striiformis f. sp. hordei).</title>
        <authorList>
            <person name="Xia C."/>
            <person name="Wang M."/>
            <person name="Yin C."/>
            <person name="Cornejo O.E."/>
            <person name="Hulbert S.H."/>
            <person name="Chen X."/>
        </authorList>
    </citation>
    <scope>NUCLEOTIDE SEQUENCE [LARGE SCALE GENOMIC DNA]</scope>
    <source>
        <strain evidence="2">93-210</strain>
    </source>
</reference>
<name>A0ACC0EEC1_9BASI</name>
<proteinExistence type="predicted"/>
<sequence length="1136" mass="126583">MNEVICESPSAVLLKLQEMVHLDASRKVRSNNKAVSKSTEEGAASALMHESSKGRKGKGRRLQKLRCEPAKPAENGKPGEPGKHNPAVTSHDADHCWQLHPELRPTSWGNSSSEYTPATQLVEVDDGHESEVSMLLVETATKPIVMDTGATHHMVNDPAIFMPHSKTNIQISTGGHKNFLNATAVGSAVLVNQDGKKLVRENVLLVPALNRCLLSVPRIFEEKLVLNKSENDAVMVTIDGNFEIQGTVKNNLLELPTSHFAEIKTNSSCFLSSAISPDWHERLGHPHPKYQQMLVPHSKIKDCEVCKLCKLKTLPFHSNFKKVEAVLEAVHMDLVGPFSTKSTTGYQYFLTLVDQYSGFKVVKFLKSKGEAFEAFIGFKVKAETQTGQRLRTIISDGGGEFINKRFATACESDGIAHHISPAYTPQNNGMAERTNQTILVKARCLLVQSRLPKSFWAEAVNTATHLANLTPSATRNNKIPYETWTGRTCNLEVLRPFGCSTYSLIPKEQRIFKLLPTAERGIMLGYENDFSSYRVYKLATKKVFSIRNVKFDEAVFPGLVGQPSITDEDFNDMDDETQDPADVLPEPVSNPEPIPTSPEPCPAAISEAPRESNQDSVRLAPKDISSAISTDNILSVDRRGNSILVYLAENETDNTPLSYIQALNSANSSFWKKAVEKEITNMESHDVWIIVKKEDGLKCINCTWVFKIKKDQLNVPIEYKARLCAQGFQQVKGKDYFATYAPTGKMVSLRMLIIHALEHDLLFHQIDIKSAFLNAPLEEDIYVNPPPGVNVPPGHVLKLQKAMKGTFLYLHVDDLAIFSKDPEVFKTEVRSKFQIKDLRESTLLLGMNVTQETGSVTLSQGHYIDSELERFGIQHLYPASTPMKPGGHLVKASKAERIALLESGKNYRSLVGALNYLSVTTRPDITFAVSTLSQHLNRPGTLHWEAGIQVFRYLKGTRDIGLKFNKTQRGLNSLVGYADADWASCPESRRSVSGNLVLLNGNVISWKSKKQPTLSLSSTEAEYKSLGDITKEIMWVKTLLKKVFNVKIPGPTKIYDDNQGAIALANDASNHSNYKTKHMALRHHFIRREIRIKTIELEYVPSNRMLADFLTKAVGKISIKRALQGLHLLCSSPKRH</sequence>
<evidence type="ECO:0000313" key="2">
    <source>
        <dbReference type="Proteomes" id="UP001060170"/>
    </source>
</evidence>
<dbReference type="Proteomes" id="UP001060170">
    <property type="component" value="Chromosome 7"/>
</dbReference>
<reference evidence="1 2" key="3">
    <citation type="journal article" date="2022" name="Microbiol. Spectr.">
        <title>Folding features and dynamics of 3D genome architecture in plant fungal pathogens.</title>
        <authorList>
            <person name="Xia C."/>
        </authorList>
    </citation>
    <scope>NUCLEOTIDE SEQUENCE [LARGE SCALE GENOMIC DNA]</scope>
    <source>
        <strain evidence="1 2">93-210</strain>
    </source>
</reference>
<organism evidence="1 2">
    <name type="scientific">Puccinia striiformis f. sp. tritici</name>
    <dbReference type="NCBI Taxonomy" id="168172"/>
    <lineage>
        <taxon>Eukaryota</taxon>
        <taxon>Fungi</taxon>
        <taxon>Dikarya</taxon>
        <taxon>Basidiomycota</taxon>
        <taxon>Pucciniomycotina</taxon>
        <taxon>Pucciniomycetes</taxon>
        <taxon>Pucciniales</taxon>
        <taxon>Pucciniaceae</taxon>
        <taxon>Puccinia</taxon>
    </lineage>
</organism>
<keyword evidence="2" id="KW-1185">Reference proteome</keyword>